<proteinExistence type="inferred from homology"/>
<name>A0AAV5RJA1_STABA</name>
<evidence type="ECO:0000256" key="2">
    <source>
        <dbReference type="ARBA" id="ARBA00006168"/>
    </source>
</evidence>
<reference evidence="9 10" key="1">
    <citation type="journal article" date="2023" name="Elife">
        <title>Identification of key yeast species and microbe-microbe interactions impacting larval growth of Drosophila in the wild.</title>
        <authorList>
            <person name="Mure A."/>
            <person name="Sugiura Y."/>
            <person name="Maeda R."/>
            <person name="Honda K."/>
            <person name="Sakurai N."/>
            <person name="Takahashi Y."/>
            <person name="Watada M."/>
            <person name="Katoh T."/>
            <person name="Gotoh A."/>
            <person name="Gotoh Y."/>
            <person name="Taniguchi I."/>
            <person name="Nakamura K."/>
            <person name="Hayashi T."/>
            <person name="Katayama T."/>
            <person name="Uemura T."/>
            <person name="Hattori Y."/>
        </authorList>
    </citation>
    <scope>NUCLEOTIDE SEQUENCE [LARGE SCALE GENOMIC DNA]</scope>
    <source>
        <strain evidence="9 10">SB-73</strain>
    </source>
</reference>
<dbReference type="AlphaFoldDB" id="A0AAV5RJA1"/>
<gene>
    <name evidence="9" type="ORF">DASB73_025730</name>
</gene>
<dbReference type="Pfam" id="PF25812">
    <property type="entry name" value="RAD24_helical"/>
    <property type="match status" value="1"/>
</dbReference>
<keyword evidence="7" id="KW-0131">Cell cycle</keyword>
<evidence type="ECO:0000313" key="9">
    <source>
        <dbReference type="EMBL" id="GMM51610.1"/>
    </source>
</evidence>
<dbReference type="Proteomes" id="UP001362899">
    <property type="component" value="Unassembled WGS sequence"/>
</dbReference>
<dbReference type="SUPFAM" id="SSF52540">
    <property type="entry name" value="P-loop containing nucleoside triphosphate hydrolases"/>
    <property type="match status" value="1"/>
</dbReference>
<organism evidence="9 10">
    <name type="scientific">Starmerella bacillaris</name>
    <name type="common">Yeast</name>
    <name type="synonym">Candida zemplinina</name>
    <dbReference type="NCBI Taxonomy" id="1247836"/>
    <lineage>
        <taxon>Eukaryota</taxon>
        <taxon>Fungi</taxon>
        <taxon>Dikarya</taxon>
        <taxon>Ascomycota</taxon>
        <taxon>Saccharomycotina</taxon>
        <taxon>Dipodascomycetes</taxon>
        <taxon>Dipodascales</taxon>
        <taxon>Trichomonascaceae</taxon>
        <taxon>Starmerella</taxon>
    </lineage>
</organism>
<comment type="similarity">
    <text evidence="2">Belongs to the rad17/RAD24 family.</text>
</comment>
<evidence type="ECO:0000256" key="5">
    <source>
        <dbReference type="ARBA" id="ARBA00022840"/>
    </source>
</evidence>
<dbReference type="PANTHER" id="PTHR12172:SF0">
    <property type="entry name" value="CELL CYCLE CHECKPOINT PROTEIN RAD17"/>
    <property type="match status" value="1"/>
</dbReference>
<dbReference type="GO" id="GO:0006281">
    <property type="term" value="P:DNA repair"/>
    <property type="evidence" value="ECO:0007669"/>
    <property type="project" value="InterPro"/>
</dbReference>
<dbReference type="GO" id="GO:0005634">
    <property type="term" value="C:nucleus"/>
    <property type="evidence" value="ECO:0007669"/>
    <property type="project" value="UniProtKB-SubCell"/>
</dbReference>
<dbReference type="GO" id="GO:0033314">
    <property type="term" value="P:mitotic DNA replication checkpoint signaling"/>
    <property type="evidence" value="ECO:0007669"/>
    <property type="project" value="TreeGrafter"/>
</dbReference>
<keyword evidence="10" id="KW-1185">Reference proteome</keyword>
<evidence type="ECO:0000313" key="10">
    <source>
        <dbReference type="Proteomes" id="UP001362899"/>
    </source>
</evidence>
<sequence length="463" mass="51213">MAPRFGATKRTTSWSLKWNPSTIDDLAMHPKKLDEIKEAMKTKLISIISGPPGSSKSTSVKLLAKELNLTVIEFTPPSSNVGQTHVINAFKDFLLGVSFYDPLKTLVIVDELPNVVHEGTREAFEDALLEYAESAGNPVSLNSIDESDVDHLKPSIVVLFTEMEISANYQDAIVVPRILGRVVQDHSCAWVKVNPINATIMSKILKKVINSENLDVSPEELKTIAASGDIRGALTSLEFYAKPNIPKSKLARKKIGPRLKKTINDYNTPNPVMQPHSSNIDSPTLDSSLQLKNTSVNLFHAVGKVIFGSSDPSTVSKSIEGFKESIETFNLTVFENYTSAKRQQLPINTSDECMEWLSLADVNDQIMNIGSLGVALCIEKSEADTKAPSKYKSIQFTQFPKWRAEEHTSRCKAKNRTVDLRRISSASLQDTVLDYLPYERIITNSGVGSYDPPVSFISSDDEF</sequence>
<comment type="caution">
    <text evidence="9">The sequence shown here is derived from an EMBL/GenBank/DDBJ whole genome shotgun (WGS) entry which is preliminary data.</text>
</comment>
<dbReference type="PANTHER" id="PTHR12172">
    <property type="entry name" value="CELL CYCLE CHECKPOINT PROTEIN RAD17"/>
    <property type="match status" value="1"/>
</dbReference>
<keyword evidence="5" id="KW-0067">ATP-binding</keyword>
<dbReference type="GO" id="GO:0000077">
    <property type="term" value="P:DNA damage checkpoint signaling"/>
    <property type="evidence" value="ECO:0007669"/>
    <property type="project" value="TreeGrafter"/>
</dbReference>
<dbReference type="InterPro" id="IPR004582">
    <property type="entry name" value="Checkpoint_prot_Rad17_Rad24"/>
</dbReference>
<dbReference type="GO" id="GO:0003689">
    <property type="term" value="F:DNA clamp loader activity"/>
    <property type="evidence" value="ECO:0007669"/>
    <property type="project" value="TreeGrafter"/>
</dbReference>
<evidence type="ECO:0000256" key="4">
    <source>
        <dbReference type="ARBA" id="ARBA00022763"/>
    </source>
</evidence>
<dbReference type="Pfam" id="PF03215">
    <property type="entry name" value="Rad17"/>
    <property type="match status" value="1"/>
</dbReference>
<dbReference type="Gene3D" id="3.40.50.300">
    <property type="entry name" value="P-loop containing nucleotide triphosphate hydrolases"/>
    <property type="match status" value="1"/>
</dbReference>
<dbReference type="InterPro" id="IPR027417">
    <property type="entry name" value="P-loop_NTPase"/>
</dbReference>
<dbReference type="InterPro" id="IPR057927">
    <property type="entry name" value="RAD24-like_helical"/>
</dbReference>
<dbReference type="GO" id="GO:0005524">
    <property type="term" value="F:ATP binding"/>
    <property type="evidence" value="ECO:0007669"/>
    <property type="project" value="UniProtKB-KW"/>
</dbReference>
<protein>
    <submittedName>
        <fullName evidence="9">Rad24 protein</fullName>
    </submittedName>
</protein>
<evidence type="ECO:0000256" key="6">
    <source>
        <dbReference type="ARBA" id="ARBA00023242"/>
    </source>
</evidence>
<evidence type="ECO:0000256" key="1">
    <source>
        <dbReference type="ARBA" id="ARBA00004123"/>
    </source>
</evidence>
<comment type="subcellular location">
    <subcellularLocation>
        <location evidence="1">Nucleus</location>
    </subcellularLocation>
</comment>
<evidence type="ECO:0000259" key="8">
    <source>
        <dbReference type="Pfam" id="PF25812"/>
    </source>
</evidence>
<evidence type="ECO:0000256" key="3">
    <source>
        <dbReference type="ARBA" id="ARBA00022741"/>
    </source>
</evidence>
<evidence type="ECO:0000256" key="7">
    <source>
        <dbReference type="ARBA" id="ARBA00023306"/>
    </source>
</evidence>
<keyword evidence="6" id="KW-0539">Nucleus</keyword>
<keyword evidence="4" id="KW-0227">DNA damage</keyword>
<feature type="domain" description="Checkpoint protein RAD24-like helical bundle" evidence="8">
    <location>
        <begin position="294"/>
        <end position="401"/>
    </location>
</feature>
<dbReference type="GO" id="GO:0003682">
    <property type="term" value="F:chromatin binding"/>
    <property type="evidence" value="ECO:0007669"/>
    <property type="project" value="TreeGrafter"/>
</dbReference>
<accession>A0AAV5RJA1</accession>
<dbReference type="EMBL" id="BTGC01000008">
    <property type="protein sequence ID" value="GMM51610.1"/>
    <property type="molecule type" value="Genomic_DNA"/>
</dbReference>
<keyword evidence="3" id="KW-0547">Nucleotide-binding</keyword>